<feature type="compositionally biased region" description="Gly residues" evidence="1">
    <location>
        <begin position="266"/>
        <end position="286"/>
    </location>
</feature>
<dbReference type="PANTHER" id="PTHR30163">
    <property type="entry name" value="MEMBRANE-BOUND LYTIC MUREIN TRANSGLYCOSYLASE B"/>
    <property type="match status" value="1"/>
</dbReference>
<evidence type="ECO:0000259" key="2">
    <source>
        <dbReference type="Pfam" id="PF13406"/>
    </source>
</evidence>
<dbReference type="InterPro" id="IPR043426">
    <property type="entry name" value="MltB-like"/>
</dbReference>
<protein>
    <recommendedName>
        <fullName evidence="2">Transglycosylase SLT domain-containing protein</fullName>
    </recommendedName>
</protein>
<feature type="domain" description="Transglycosylase SLT" evidence="2">
    <location>
        <begin position="159"/>
        <end position="201"/>
    </location>
</feature>
<keyword evidence="4" id="KW-1185">Reference proteome</keyword>
<evidence type="ECO:0000313" key="4">
    <source>
        <dbReference type="Proteomes" id="UP000655410"/>
    </source>
</evidence>
<feature type="region of interest" description="Disordered" evidence="1">
    <location>
        <begin position="264"/>
        <end position="328"/>
    </location>
</feature>
<evidence type="ECO:0000256" key="1">
    <source>
        <dbReference type="SAM" id="MobiDB-lite"/>
    </source>
</evidence>
<dbReference type="Proteomes" id="UP000655410">
    <property type="component" value="Unassembled WGS sequence"/>
</dbReference>
<dbReference type="Gene3D" id="1.10.530.10">
    <property type="match status" value="1"/>
</dbReference>
<accession>A0ABQ2N7W7</accession>
<organism evidence="3 4">
    <name type="scientific">Nocardioides phosphati</name>
    <dbReference type="NCBI Taxonomy" id="1867775"/>
    <lineage>
        <taxon>Bacteria</taxon>
        <taxon>Bacillati</taxon>
        <taxon>Actinomycetota</taxon>
        <taxon>Actinomycetes</taxon>
        <taxon>Propionibacteriales</taxon>
        <taxon>Nocardioidaceae</taxon>
        <taxon>Nocardioides</taxon>
    </lineage>
</organism>
<gene>
    <name evidence="3" type="ORF">GCM10011584_13080</name>
</gene>
<comment type="caution">
    <text evidence="3">The sequence shown here is derived from an EMBL/GenBank/DDBJ whole genome shotgun (WGS) entry which is preliminary data.</text>
</comment>
<sequence length="385" mass="39343">MPLALLSTAWTASLAGVGTITTASDTRLPDGTQVPIESLEDPASFTAPGQVGLGLSAADGAKIVAAASTNGIPTAALAAYQRAEQVINDADKSCHIDWALIAAIGRVESDHGRYGGNTLDTQGVSHPGIYGPALDGTHQTQAITDTDGGLYDNDKVWDRAVGAMQFIPSTWAKVGVDADGDGKRNPQDIDDAALATAVYLCSGTDDLGTDTGRRSSVYRYNHSNDYVDLVLKIRDAYLQGNYTAVPNYITSAYAVGPTTSSASYAGGPGRKGGHGPGTTGTGGGAAPGSHEGRPLPGPSGGDATKPPAGGDPTQAPKPALTSAAEPIRETIETTTKVVDTTVETVVTTVNGTLGLLTQTQAQLQCGLTYALVPAKKQECLASYGL</sequence>
<dbReference type="EMBL" id="BMNI01000002">
    <property type="protein sequence ID" value="GGO87737.1"/>
    <property type="molecule type" value="Genomic_DNA"/>
</dbReference>
<reference evidence="4" key="1">
    <citation type="journal article" date="2019" name="Int. J. Syst. Evol. Microbiol.">
        <title>The Global Catalogue of Microorganisms (GCM) 10K type strain sequencing project: providing services to taxonomists for standard genome sequencing and annotation.</title>
        <authorList>
            <consortium name="The Broad Institute Genomics Platform"/>
            <consortium name="The Broad Institute Genome Sequencing Center for Infectious Disease"/>
            <person name="Wu L."/>
            <person name="Ma J."/>
        </authorList>
    </citation>
    <scope>NUCLEOTIDE SEQUENCE [LARGE SCALE GENOMIC DNA]</scope>
    <source>
        <strain evidence="4">CGMCC 4.7371</strain>
    </source>
</reference>
<name>A0ABQ2N7W7_9ACTN</name>
<dbReference type="PANTHER" id="PTHR30163:SF8">
    <property type="entry name" value="LYTIC MUREIN TRANSGLYCOSYLASE"/>
    <property type="match status" value="1"/>
</dbReference>
<proteinExistence type="predicted"/>
<dbReference type="SUPFAM" id="SSF53955">
    <property type="entry name" value="Lysozyme-like"/>
    <property type="match status" value="1"/>
</dbReference>
<dbReference type="CDD" id="cd13399">
    <property type="entry name" value="Slt35-like"/>
    <property type="match status" value="1"/>
</dbReference>
<evidence type="ECO:0000313" key="3">
    <source>
        <dbReference type="EMBL" id="GGO87737.1"/>
    </source>
</evidence>
<dbReference type="InterPro" id="IPR023346">
    <property type="entry name" value="Lysozyme-like_dom_sf"/>
</dbReference>
<dbReference type="InterPro" id="IPR031304">
    <property type="entry name" value="SLT_2"/>
</dbReference>
<dbReference type="Pfam" id="PF13406">
    <property type="entry name" value="SLT_2"/>
    <property type="match status" value="1"/>
</dbReference>